<dbReference type="EMBL" id="CAADFR010000164">
    <property type="protein sequence ID" value="VFK44034.1"/>
    <property type="molecule type" value="Genomic_DNA"/>
</dbReference>
<keyword evidence="1" id="KW-0812">Transmembrane</keyword>
<evidence type="ECO:0000313" key="2">
    <source>
        <dbReference type="EMBL" id="VFK44034.1"/>
    </source>
</evidence>
<dbReference type="AlphaFoldDB" id="A0A450Z6H5"/>
<sequence>MEKHLHRLMYGLLFPAVLGTVFVVFLSEDLFSLRPYPRTLLGIVFVFHWSLEFILSTTKDAERAYGWWRFVTELALIAVIYATFRSLTIEDSMVNIEYTGFYLCIAFIPGIFLIQDIFLPLFTKLRTNWRLFGWDVFLLVVALLCWHGSREFPFLATNHHLAYGAIGLGFLVSLVSFHKRYRDLMGK</sequence>
<name>A0A450Z6H5_9GAMM</name>
<feature type="transmembrane region" description="Helical" evidence="1">
    <location>
        <begin position="7"/>
        <end position="27"/>
    </location>
</feature>
<reference evidence="3" key="1">
    <citation type="submission" date="2019-02" db="EMBL/GenBank/DDBJ databases">
        <authorList>
            <person name="Gruber-Vodicka R. H."/>
            <person name="Seah K. B. B."/>
        </authorList>
    </citation>
    <scope>NUCLEOTIDE SEQUENCE</scope>
    <source>
        <strain evidence="3">BECK_S1320</strain>
        <strain evidence="2">BECK_S1321</strain>
    </source>
</reference>
<evidence type="ECO:0000313" key="3">
    <source>
        <dbReference type="EMBL" id="VFK49420.1"/>
    </source>
</evidence>
<keyword evidence="1" id="KW-0472">Membrane</keyword>
<protein>
    <submittedName>
        <fullName evidence="3">Uncharacterized protein</fullName>
    </submittedName>
</protein>
<gene>
    <name evidence="3" type="ORF">BECKSD772E_GA0070983_11783</name>
    <name evidence="2" type="ORF">BECKSD772F_GA0070984_11644</name>
</gene>
<evidence type="ECO:0000256" key="1">
    <source>
        <dbReference type="SAM" id="Phobius"/>
    </source>
</evidence>
<accession>A0A450Z6H5</accession>
<feature type="transmembrane region" description="Helical" evidence="1">
    <location>
        <begin position="39"/>
        <end position="55"/>
    </location>
</feature>
<dbReference type="EMBL" id="CAADFU010000178">
    <property type="protein sequence ID" value="VFK49420.1"/>
    <property type="molecule type" value="Genomic_DNA"/>
</dbReference>
<keyword evidence="1" id="KW-1133">Transmembrane helix</keyword>
<proteinExistence type="predicted"/>
<feature type="transmembrane region" description="Helical" evidence="1">
    <location>
        <begin position="131"/>
        <end position="149"/>
    </location>
</feature>
<feature type="transmembrane region" description="Helical" evidence="1">
    <location>
        <begin position="161"/>
        <end position="177"/>
    </location>
</feature>
<organism evidence="3">
    <name type="scientific">Candidatus Kentrum sp. SD</name>
    <dbReference type="NCBI Taxonomy" id="2126332"/>
    <lineage>
        <taxon>Bacteria</taxon>
        <taxon>Pseudomonadati</taxon>
        <taxon>Pseudomonadota</taxon>
        <taxon>Gammaproteobacteria</taxon>
        <taxon>Candidatus Kentrum</taxon>
    </lineage>
</organism>
<feature type="transmembrane region" description="Helical" evidence="1">
    <location>
        <begin position="67"/>
        <end position="87"/>
    </location>
</feature>
<feature type="transmembrane region" description="Helical" evidence="1">
    <location>
        <begin position="99"/>
        <end position="119"/>
    </location>
</feature>